<gene>
    <name evidence="1" type="ORF">HPBE_LOCUS22874</name>
</gene>
<reference evidence="3" key="2">
    <citation type="submission" date="2019-09" db="UniProtKB">
        <authorList>
            <consortium name="WormBaseParasite"/>
        </authorList>
    </citation>
    <scope>IDENTIFICATION</scope>
</reference>
<proteinExistence type="predicted"/>
<keyword evidence="2" id="KW-1185">Reference proteome</keyword>
<dbReference type="PANTHER" id="PTHR36498:SF1">
    <property type="entry name" value="TATA-BINDING PROTEIN-ASSOCIATED FACTOR 172"/>
    <property type="match status" value="1"/>
</dbReference>
<evidence type="ECO:0000313" key="1">
    <source>
        <dbReference type="EMBL" id="VDP35223.1"/>
    </source>
</evidence>
<dbReference type="PANTHER" id="PTHR36498">
    <property type="entry name" value="TATA-BINDING PROTEIN-ASSOCIATED FACTOR 172"/>
    <property type="match status" value="1"/>
</dbReference>
<dbReference type="GO" id="GO:0016887">
    <property type="term" value="F:ATP hydrolysis activity"/>
    <property type="evidence" value="ECO:0007669"/>
    <property type="project" value="InterPro"/>
</dbReference>
<dbReference type="GO" id="GO:0017025">
    <property type="term" value="F:TBP-class protein binding"/>
    <property type="evidence" value="ECO:0007669"/>
    <property type="project" value="InterPro"/>
</dbReference>
<dbReference type="SUPFAM" id="SSF48371">
    <property type="entry name" value="ARM repeat"/>
    <property type="match status" value="1"/>
</dbReference>
<evidence type="ECO:0000313" key="2">
    <source>
        <dbReference type="Proteomes" id="UP000050761"/>
    </source>
</evidence>
<dbReference type="Gene3D" id="1.25.10.10">
    <property type="entry name" value="Leucine-rich Repeat Variant"/>
    <property type="match status" value="1"/>
</dbReference>
<dbReference type="GO" id="GO:0003677">
    <property type="term" value="F:DNA binding"/>
    <property type="evidence" value="ECO:0007669"/>
    <property type="project" value="InterPro"/>
</dbReference>
<reference evidence="1 2" key="1">
    <citation type="submission" date="2018-11" db="EMBL/GenBank/DDBJ databases">
        <authorList>
            <consortium name="Pathogen Informatics"/>
        </authorList>
    </citation>
    <scope>NUCLEOTIDE SEQUENCE [LARGE SCALE GENOMIC DNA]</scope>
</reference>
<dbReference type="AlphaFoldDB" id="A0A183GJL7"/>
<dbReference type="WBParaSite" id="HPBE_0002287301-mRNA-1">
    <property type="protein sequence ID" value="HPBE_0002287301-mRNA-1"/>
    <property type="gene ID" value="HPBE_0002287301"/>
</dbReference>
<accession>A0A183GJL7</accession>
<name>A0A183GJL7_HELPZ</name>
<dbReference type="InterPro" id="IPR011989">
    <property type="entry name" value="ARM-like"/>
</dbReference>
<protein>
    <submittedName>
        <fullName evidence="3">HEAT repeat protein</fullName>
    </submittedName>
</protein>
<sequence>MGDSRLNHLGSVLESKNSALRREAAVAFGKYCLSDDKVSEILLKYICSTSWDARVAAAEAVQHLLKNMEPFSGKIEVVPISAALRDIDAVHVLKTEDGAALTASTSGVRANPQQQRQVLDQHLDMSAVIGITSLLTTDTSKLSADVKVEDFEETDRVNYSSQLAFLRFLCRILPLLADQRWQFRHGAAITTAKILSTSYSRIPLPLVDNCALQLMHVLILDQFNDFVSGRSATAPVRETCAQALGHFLHKTDSERQTVLRSGMDALAVDLTSIVETWMRLQESVTLTREQIMTIVSMVDEQFQSRSQKIVTLLFIAFKRDSGVLNGEASSPSHINCLSCC</sequence>
<dbReference type="OrthoDB" id="5856074at2759"/>
<accession>A0A3P8GL83</accession>
<dbReference type="InterPro" id="IPR016024">
    <property type="entry name" value="ARM-type_fold"/>
</dbReference>
<dbReference type="InterPro" id="IPR044972">
    <property type="entry name" value="Mot1"/>
</dbReference>
<dbReference type="Proteomes" id="UP000050761">
    <property type="component" value="Unassembled WGS sequence"/>
</dbReference>
<evidence type="ECO:0000313" key="3">
    <source>
        <dbReference type="WBParaSite" id="HPBE_0002287301-mRNA-1"/>
    </source>
</evidence>
<dbReference type="EMBL" id="UZAH01034449">
    <property type="protein sequence ID" value="VDP35223.1"/>
    <property type="molecule type" value="Genomic_DNA"/>
</dbReference>
<organism evidence="2 3">
    <name type="scientific">Heligmosomoides polygyrus</name>
    <name type="common">Parasitic roundworm</name>
    <dbReference type="NCBI Taxonomy" id="6339"/>
    <lineage>
        <taxon>Eukaryota</taxon>
        <taxon>Metazoa</taxon>
        <taxon>Ecdysozoa</taxon>
        <taxon>Nematoda</taxon>
        <taxon>Chromadorea</taxon>
        <taxon>Rhabditida</taxon>
        <taxon>Rhabditina</taxon>
        <taxon>Rhabditomorpha</taxon>
        <taxon>Strongyloidea</taxon>
        <taxon>Heligmosomidae</taxon>
        <taxon>Heligmosomoides</taxon>
    </lineage>
</organism>